<dbReference type="PANTHER" id="PTHR21152:SF40">
    <property type="entry name" value="ALANINE--GLYOXYLATE AMINOTRANSFERASE"/>
    <property type="match status" value="1"/>
</dbReference>
<evidence type="ECO:0000256" key="5">
    <source>
        <dbReference type="ARBA" id="ARBA00022898"/>
    </source>
</evidence>
<keyword evidence="4 8" id="KW-0808">Transferase</keyword>
<dbReference type="InterPro" id="IPR015421">
    <property type="entry name" value="PyrdxlP-dep_Trfase_major"/>
</dbReference>
<dbReference type="GO" id="GO:0019265">
    <property type="term" value="P:glycine biosynthetic process, by transamination of glyoxylate"/>
    <property type="evidence" value="ECO:0007669"/>
    <property type="project" value="TreeGrafter"/>
</dbReference>
<protein>
    <submittedName>
        <fullName evidence="8">(S)-ureidoglycine-glyoxylate aminotransferase</fullName>
    </submittedName>
</protein>
<dbReference type="InterPro" id="IPR015422">
    <property type="entry name" value="PyrdxlP-dep_Trfase_small"/>
</dbReference>
<dbReference type="EMBL" id="RBKV01000001">
    <property type="protein sequence ID" value="RKR93412.1"/>
    <property type="molecule type" value="Genomic_DNA"/>
</dbReference>
<evidence type="ECO:0000256" key="3">
    <source>
        <dbReference type="ARBA" id="ARBA00022576"/>
    </source>
</evidence>
<dbReference type="Pfam" id="PF00266">
    <property type="entry name" value="Aminotran_5"/>
    <property type="match status" value="1"/>
</dbReference>
<name>A0A495JYK6_WILMA</name>
<reference evidence="8 9" key="1">
    <citation type="submission" date="2018-10" db="EMBL/GenBank/DDBJ databases">
        <title>Sequencing the genomes of 1000 actinobacteria strains.</title>
        <authorList>
            <person name="Klenk H.-P."/>
        </authorList>
    </citation>
    <scope>NUCLEOTIDE SEQUENCE [LARGE SCALE GENOMIC DNA]</scope>
    <source>
        <strain evidence="8 9">DSM 44343</strain>
    </source>
</reference>
<evidence type="ECO:0000259" key="7">
    <source>
        <dbReference type="Pfam" id="PF00266"/>
    </source>
</evidence>
<sequence length="448" mass="47821">MTAGPKPSQLSAELGPINPPVRLLMGPGPITAYPRVLQAMTAQMVGQYDPFMTTTMNEVQALYREVFVTSNEATLVVDGTARAGIEAALVSLISPGDRVLVPRFGRFGQLLVEIAERCGAKVHAIDVEWGRAFDAETIEAAIKTVRPKVLAIVQGDTSTTIAQPLEELGAICREYDVLFYCDATASIAGNRFLTDEWGVDAVSAGLQKCLGGPSGSAPLTLSPRAVEVIESRKSIEAGIRDADSVVRANRVQSNYFDLGQILDYWGPKRLNHHTEATTMLYGARECARLLLEEGLTECVSRHRLHGDAMLAGVQGLGLRTFGDLRYKMTNVVGVEIPEGVHGEAVRADLLTDYGIEIGTSFGPLHGRIWRIGTMGYNARRDAVLTTLTALEAVLRRHGVKVPAGGGSEAAIESYTSAMSPSGTLKPSSSALPVGCSGTSAVDRGPVKD</sequence>
<dbReference type="Gene3D" id="3.40.640.10">
    <property type="entry name" value="Type I PLP-dependent aspartate aminotransferase-like (Major domain)"/>
    <property type="match status" value="1"/>
</dbReference>
<feature type="region of interest" description="Disordered" evidence="6">
    <location>
        <begin position="418"/>
        <end position="448"/>
    </location>
</feature>
<dbReference type="AlphaFoldDB" id="A0A495JYK6"/>
<comment type="similarity">
    <text evidence="2">Belongs to the class-V pyridoxal-phosphate-dependent aminotransferase family.</text>
</comment>
<evidence type="ECO:0000313" key="8">
    <source>
        <dbReference type="EMBL" id="RKR93412.1"/>
    </source>
</evidence>
<keyword evidence="5" id="KW-0663">Pyridoxal phosphate</keyword>
<evidence type="ECO:0000256" key="6">
    <source>
        <dbReference type="SAM" id="MobiDB-lite"/>
    </source>
</evidence>
<dbReference type="InterPro" id="IPR000192">
    <property type="entry name" value="Aminotrans_V_dom"/>
</dbReference>
<feature type="domain" description="Aminotransferase class V" evidence="7">
    <location>
        <begin position="45"/>
        <end position="358"/>
    </location>
</feature>
<evidence type="ECO:0000256" key="4">
    <source>
        <dbReference type="ARBA" id="ARBA00022679"/>
    </source>
</evidence>
<comment type="cofactor">
    <cofactor evidence="1">
        <name>pyridoxal 5'-phosphate</name>
        <dbReference type="ChEBI" id="CHEBI:597326"/>
    </cofactor>
</comment>
<dbReference type="GO" id="GO:0004760">
    <property type="term" value="F:L-serine-pyruvate transaminase activity"/>
    <property type="evidence" value="ECO:0007669"/>
    <property type="project" value="TreeGrafter"/>
</dbReference>
<organism evidence="8 9">
    <name type="scientific">Williamsia marianensis</name>
    <dbReference type="NCBI Taxonomy" id="85044"/>
    <lineage>
        <taxon>Bacteria</taxon>
        <taxon>Bacillati</taxon>
        <taxon>Actinomycetota</taxon>
        <taxon>Actinomycetes</taxon>
        <taxon>Mycobacteriales</taxon>
        <taxon>Nocardiaceae</taxon>
        <taxon>Williamsia</taxon>
    </lineage>
</organism>
<dbReference type="FunFam" id="3.40.640.10:FF:000027">
    <property type="entry name" value="Serine--pyruvate aminotransferase, mitochondrial"/>
    <property type="match status" value="1"/>
</dbReference>
<dbReference type="GO" id="GO:0008453">
    <property type="term" value="F:alanine-glyoxylate transaminase activity"/>
    <property type="evidence" value="ECO:0007669"/>
    <property type="project" value="TreeGrafter"/>
</dbReference>
<feature type="compositionally biased region" description="Polar residues" evidence="6">
    <location>
        <begin position="418"/>
        <end position="430"/>
    </location>
</feature>
<evidence type="ECO:0000313" key="9">
    <source>
        <dbReference type="Proteomes" id="UP000274762"/>
    </source>
</evidence>
<accession>A0A495JYK6</accession>
<gene>
    <name evidence="8" type="ORF">DFJ75_0196</name>
</gene>
<evidence type="ECO:0000256" key="2">
    <source>
        <dbReference type="ARBA" id="ARBA00009236"/>
    </source>
</evidence>
<proteinExistence type="inferred from homology"/>
<dbReference type="Proteomes" id="UP000274762">
    <property type="component" value="Unassembled WGS sequence"/>
</dbReference>
<dbReference type="Gene3D" id="3.90.1150.10">
    <property type="entry name" value="Aspartate Aminotransferase, domain 1"/>
    <property type="match status" value="1"/>
</dbReference>
<keyword evidence="3 8" id="KW-0032">Aminotransferase</keyword>
<dbReference type="PANTHER" id="PTHR21152">
    <property type="entry name" value="AMINOTRANSFERASE CLASS V"/>
    <property type="match status" value="1"/>
</dbReference>
<evidence type="ECO:0000256" key="1">
    <source>
        <dbReference type="ARBA" id="ARBA00001933"/>
    </source>
</evidence>
<comment type="caution">
    <text evidence="8">The sequence shown here is derived from an EMBL/GenBank/DDBJ whole genome shotgun (WGS) entry which is preliminary data.</text>
</comment>
<dbReference type="InterPro" id="IPR015424">
    <property type="entry name" value="PyrdxlP-dep_Trfase"/>
</dbReference>
<dbReference type="SUPFAM" id="SSF53383">
    <property type="entry name" value="PLP-dependent transferases"/>
    <property type="match status" value="1"/>
</dbReference>